<dbReference type="PROSITE" id="PS50089">
    <property type="entry name" value="ZF_RING_2"/>
    <property type="match status" value="1"/>
</dbReference>
<sequence>MASSSSPRRALLNHVHQLRTYLSFSPEQKARRPVPFVRCDICRSETGEIITPATPGSALTTFPLSPTDRVRAGLVLPCGHMFHTECWDPYPATFRGKGAITCPRCRLRLNFSEMERNRCADLPWRYHMPEPDNPSWKWEIEKIPKTAQEYILEGREAEFELGAMCNVDRLIGASLLGENIEVERDLVEGRGQRVELSKLVDKVRADGWFFEEEIDLAFPGWLPRMEVGDIRREPPRGEEEDWVEGRLKRLMRREGYTWRGEPPTGSRRRGRNLWNIGGDYDEDDEDDEDDDEDDEDDDEDDEDDDDEEEEEEEEDSEMDDEDE</sequence>
<dbReference type="Gene3D" id="3.30.40.10">
    <property type="entry name" value="Zinc/RING finger domain, C3HC4 (zinc finger)"/>
    <property type="match status" value="1"/>
</dbReference>
<keyword evidence="5" id="KW-1185">Reference proteome</keyword>
<dbReference type="InterPro" id="IPR013083">
    <property type="entry name" value="Znf_RING/FYVE/PHD"/>
</dbReference>
<organism evidence="4 5">
    <name type="scientific">Podospora anserina (strain S / ATCC MYA-4624 / DSM 980 / FGSC 10383)</name>
    <name type="common">Pleurage anserina</name>
    <dbReference type="NCBI Taxonomy" id="515849"/>
    <lineage>
        <taxon>Eukaryota</taxon>
        <taxon>Fungi</taxon>
        <taxon>Dikarya</taxon>
        <taxon>Ascomycota</taxon>
        <taxon>Pezizomycotina</taxon>
        <taxon>Sordariomycetes</taxon>
        <taxon>Sordariomycetidae</taxon>
        <taxon>Sordariales</taxon>
        <taxon>Podosporaceae</taxon>
        <taxon>Podospora</taxon>
        <taxon>Podospora anserina</taxon>
    </lineage>
</organism>
<dbReference type="InterPro" id="IPR001841">
    <property type="entry name" value="Znf_RING"/>
</dbReference>
<evidence type="ECO:0000313" key="4">
    <source>
        <dbReference type="EMBL" id="CDP31027.1"/>
    </source>
</evidence>
<proteinExistence type="predicted"/>
<feature type="region of interest" description="Disordered" evidence="2">
    <location>
        <begin position="258"/>
        <end position="323"/>
    </location>
</feature>
<dbReference type="GO" id="GO:0008270">
    <property type="term" value="F:zinc ion binding"/>
    <property type="evidence" value="ECO:0007669"/>
    <property type="project" value="UniProtKB-KW"/>
</dbReference>
<name>A0A090CVR7_PODAN</name>
<evidence type="ECO:0000259" key="3">
    <source>
        <dbReference type="PROSITE" id="PS50089"/>
    </source>
</evidence>
<accession>A0A090CVR7</accession>
<dbReference type="STRING" id="515849.A0A090CVR7"/>
<evidence type="ECO:0000256" key="1">
    <source>
        <dbReference type="PROSITE-ProRule" id="PRU00175"/>
    </source>
</evidence>
<keyword evidence="1" id="KW-0863">Zinc-finger</keyword>
<keyword evidence="1" id="KW-0479">Metal-binding</keyword>
<feature type="domain" description="RING-type" evidence="3">
    <location>
        <begin position="39"/>
        <end position="106"/>
    </location>
</feature>
<protein>
    <recommendedName>
        <fullName evidence="3">RING-type domain-containing protein</fullName>
    </recommendedName>
</protein>
<keyword evidence="1" id="KW-0862">Zinc</keyword>
<evidence type="ECO:0000313" key="5">
    <source>
        <dbReference type="Proteomes" id="UP000001197"/>
    </source>
</evidence>
<feature type="compositionally biased region" description="Acidic residues" evidence="2">
    <location>
        <begin position="279"/>
        <end position="323"/>
    </location>
</feature>
<dbReference type="EMBL" id="FO904941">
    <property type="protein sequence ID" value="CDP31027.1"/>
    <property type="molecule type" value="Genomic_DNA"/>
</dbReference>
<evidence type="ECO:0000256" key="2">
    <source>
        <dbReference type="SAM" id="MobiDB-lite"/>
    </source>
</evidence>
<dbReference type="Proteomes" id="UP000001197">
    <property type="component" value="Chromosome 6"/>
</dbReference>
<reference evidence="5" key="2">
    <citation type="journal article" date="2014" name="Genetics">
        <title>Maintaining two mating types: Structure of the mating type locus and its role in heterokaryosis in Podospora anserina.</title>
        <authorList>
            <person name="Grognet P."/>
            <person name="Bidard F."/>
            <person name="Kuchly C."/>
            <person name="Tong L.C.H."/>
            <person name="Coppin E."/>
            <person name="Benkhali J.A."/>
            <person name="Couloux A."/>
            <person name="Wincker P."/>
            <person name="Debuchy R."/>
            <person name="Silar P."/>
        </authorList>
    </citation>
    <scope>GENOME REANNOTATION</scope>
    <source>
        <strain evidence="5">S / ATCC MYA-4624 / DSM 980 / FGSC 10383</strain>
    </source>
</reference>
<dbReference type="AlphaFoldDB" id="A0A090CVR7"/>
<reference evidence="4 5" key="1">
    <citation type="journal article" date="2008" name="Genome Biol.">
        <title>The genome sequence of the model ascomycete fungus Podospora anserina.</title>
        <authorList>
            <person name="Espagne E."/>
            <person name="Lespinet O."/>
            <person name="Malagnac F."/>
            <person name="Da Silva C."/>
            <person name="Jaillon O."/>
            <person name="Porcel B.M."/>
            <person name="Couloux A."/>
            <person name="Aury J.-M."/>
            <person name="Segurens B."/>
            <person name="Poulain J."/>
            <person name="Anthouard V."/>
            <person name="Grossetete S."/>
            <person name="Khalili H."/>
            <person name="Coppin E."/>
            <person name="Dequard-Chablat M."/>
            <person name="Picard M."/>
            <person name="Contamine V."/>
            <person name="Arnaise S."/>
            <person name="Bourdais A."/>
            <person name="Berteaux-Lecellier V."/>
            <person name="Gautheret D."/>
            <person name="de Vries R.P."/>
            <person name="Battaglia E."/>
            <person name="Coutinho P.M."/>
            <person name="Danchin E.G.J."/>
            <person name="Henrissat B."/>
            <person name="El Khoury R."/>
            <person name="Sainsard-Chanet A."/>
            <person name="Boivin A."/>
            <person name="Pinan-Lucarre B."/>
            <person name="Sellem C.H."/>
            <person name="Debuchy R."/>
            <person name="Wincker P."/>
            <person name="Weissenbach J."/>
            <person name="Silar P."/>
        </authorList>
    </citation>
    <scope>NUCLEOTIDE SEQUENCE [LARGE SCALE GENOMIC DNA]</scope>
    <source>
        <strain evidence="5">S / ATCC MYA-4624 / DSM 980 / FGSC 10383</strain>
    </source>
</reference>
<dbReference type="InParanoid" id="A0A090CVR7"/>
<dbReference type="SUPFAM" id="SSF57850">
    <property type="entry name" value="RING/U-box"/>
    <property type="match status" value="1"/>
</dbReference>